<organism evidence="1 2">
    <name type="scientific">Cryptotermes secundus</name>
    <dbReference type="NCBI Taxonomy" id="105785"/>
    <lineage>
        <taxon>Eukaryota</taxon>
        <taxon>Metazoa</taxon>
        <taxon>Ecdysozoa</taxon>
        <taxon>Arthropoda</taxon>
        <taxon>Hexapoda</taxon>
        <taxon>Insecta</taxon>
        <taxon>Pterygota</taxon>
        <taxon>Neoptera</taxon>
        <taxon>Polyneoptera</taxon>
        <taxon>Dictyoptera</taxon>
        <taxon>Blattodea</taxon>
        <taxon>Blattoidea</taxon>
        <taxon>Termitoidae</taxon>
        <taxon>Kalotermitidae</taxon>
        <taxon>Cryptotermitinae</taxon>
        <taxon>Cryptotermes</taxon>
    </lineage>
</organism>
<comment type="caution">
    <text evidence="1">The sequence shown here is derived from an EMBL/GenBank/DDBJ whole genome shotgun (WGS) entry which is preliminary data.</text>
</comment>
<dbReference type="OrthoDB" id="6624493at2759"/>
<protein>
    <submittedName>
        <fullName evidence="1">Uncharacterized protein</fullName>
    </submittedName>
</protein>
<gene>
    <name evidence="1" type="ORF">B7P43_G14522</name>
</gene>
<reference evidence="1 2" key="1">
    <citation type="submission" date="2017-12" db="EMBL/GenBank/DDBJ databases">
        <title>Hemimetabolous genomes reveal molecular basis of termite eusociality.</title>
        <authorList>
            <person name="Harrison M.C."/>
            <person name="Jongepier E."/>
            <person name="Robertson H.M."/>
            <person name="Arning N."/>
            <person name="Bitard-Feildel T."/>
            <person name="Chao H."/>
            <person name="Childers C.P."/>
            <person name="Dinh H."/>
            <person name="Doddapaneni H."/>
            <person name="Dugan S."/>
            <person name="Gowin J."/>
            <person name="Greiner C."/>
            <person name="Han Y."/>
            <person name="Hu H."/>
            <person name="Hughes D.S.T."/>
            <person name="Huylmans A.-K."/>
            <person name="Kemena C."/>
            <person name="Kremer L.P.M."/>
            <person name="Lee S.L."/>
            <person name="Lopez-Ezquerra A."/>
            <person name="Mallet L."/>
            <person name="Monroy-Kuhn J.M."/>
            <person name="Moser A."/>
            <person name="Murali S.C."/>
            <person name="Muzny D.M."/>
            <person name="Otani S."/>
            <person name="Piulachs M.-D."/>
            <person name="Poelchau M."/>
            <person name="Qu J."/>
            <person name="Schaub F."/>
            <person name="Wada-Katsumata A."/>
            <person name="Worley K.C."/>
            <person name="Xie Q."/>
            <person name="Ylla G."/>
            <person name="Poulsen M."/>
            <person name="Gibbs R.A."/>
            <person name="Schal C."/>
            <person name="Richards S."/>
            <person name="Belles X."/>
            <person name="Korb J."/>
            <person name="Bornberg-Bauer E."/>
        </authorList>
    </citation>
    <scope>NUCLEOTIDE SEQUENCE [LARGE SCALE GENOMIC DNA]</scope>
    <source>
        <tissue evidence="1">Whole body</tissue>
    </source>
</reference>
<evidence type="ECO:0000313" key="2">
    <source>
        <dbReference type="Proteomes" id="UP000235965"/>
    </source>
</evidence>
<dbReference type="InterPro" id="IPR022048">
    <property type="entry name" value="Envelope_fusion-like"/>
</dbReference>
<evidence type="ECO:0000313" key="1">
    <source>
        <dbReference type="EMBL" id="PNF33602.1"/>
    </source>
</evidence>
<dbReference type="EMBL" id="NEVH01009097">
    <property type="protein sequence ID" value="PNF33602.1"/>
    <property type="molecule type" value="Genomic_DNA"/>
</dbReference>
<keyword evidence="2" id="KW-1185">Reference proteome</keyword>
<dbReference type="Pfam" id="PF12259">
    <property type="entry name" value="Baculo_F"/>
    <property type="match status" value="1"/>
</dbReference>
<sequence>MLQRRLDLLIDRVGNAQRGVLQPQIISPYSLMEALMQSASALPGDVTFPFPLSKDSAYLALRVCNLQLYVSNGVLAYVIHVPMVNRVQFLIPIPKPVDQTKFLFVDTRNSFLWIDKARQYYFMTDKYWLDTCKEVNIRVYVCKQDQPLLSSQVHENCMVKLLQSRESISPSCEKRIAELSDSVWTQLENNERIYFIPTSEGIAILCNDRNPAEVALTWIGKLRMNTNCRG</sequence>
<dbReference type="InParanoid" id="A0A2J7QYE4"/>
<name>A0A2J7QYE4_9NEOP</name>
<dbReference type="Proteomes" id="UP000235965">
    <property type="component" value="Unassembled WGS sequence"/>
</dbReference>
<dbReference type="AlphaFoldDB" id="A0A2J7QYE4"/>
<proteinExistence type="predicted"/>
<dbReference type="STRING" id="105785.A0A2J7QYE4"/>
<accession>A0A2J7QYE4</accession>